<sequence>MLNEKAVLVTNIFFFPDKNILIIKGLDQNHSLDMLEYSLFLNDIFIINISFISEFFIEKKNRLMDERAFECKQNLDQLKGVDLTFNVLKLNIG</sequence>
<dbReference type="RefSeq" id="WP_406845354.1">
    <property type="nucleotide sequence ID" value="NZ_CP150845.1"/>
</dbReference>
<feature type="transmembrane region" description="Helical" evidence="1">
    <location>
        <begin position="37"/>
        <end position="57"/>
    </location>
</feature>
<protein>
    <submittedName>
        <fullName evidence="2">Uncharacterized protein</fullName>
    </submittedName>
</protein>
<evidence type="ECO:0000313" key="3">
    <source>
        <dbReference type="Proteomes" id="UP001623852"/>
    </source>
</evidence>
<gene>
    <name evidence="2" type="ORF">AABD74_09450</name>
</gene>
<keyword evidence="1" id="KW-0812">Transmembrane</keyword>
<keyword evidence="1" id="KW-1133">Transmembrane helix</keyword>
<name>A0ABZ2UJY5_9FLAO</name>
<evidence type="ECO:0000256" key="1">
    <source>
        <dbReference type="SAM" id="Phobius"/>
    </source>
</evidence>
<dbReference type="EMBL" id="CP150845">
    <property type="protein sequence ID" value="WYZ21677.1"/>
    <property type="molecule type" value="Genomic_DNA"/>
</dbReference>
<evidence type="ECO:0000313" key="2">
    <source>
        <dbReference type="EMBL" id="WYZ21677.1"/>
    </source>
</evidence>
<proteinExistence type="predicted"/>
<organism evidence="2 3">
    <name type="scientific">Flavobacterium soyae</name>
    <dbReference type="NCBI Taxonomy" id="2903098"/>
    <lineage>
        <taxon>Bacteria</taxon>
        <taxon>Pseudomonadati</taxon>
        <taxon>Bacteroidota</taxon>
        <taxon>Flavobacteriia</taxon>
        <taxon>Flavobacteriales</taxon>
        <taxon>Flavobacteriaceae</taxon>
        <taxon>Flavobacterium</taxon>
    </lineage>
</organism>
<keyword evidence="1" id="KW-0472">Membrane</keyword>
<reference evidence="2 3" key="1">
    <citation type="submission" date="2024-03" db="EMBL/GenBank/DDBJ databases">
        <title>Flavobacterium soyae.</title>
        <authorList>
            <person name="Zheng W."/>
        </authorList>
    </citation>
    <scope>NUCLEOTIDE SEQUENCE [LARGE SCALE GENOMIC DNA]</scope>
    <source>
        <strain evidence="2 3">55</strain>
    </source>
</reference>
<keyword evidence="3" id="KW-1185">Reference proteome</keyword>
<dbReference type="Proteomes" id="UP001623852">
    <property type="component" value="Chromosome"/>
</dbReference>
<accession>A0ABZ2UJY5</accession>